<reference evidence="1 2" key="1">
    <citation type="submission" date="2016-11" db="EMBL/GenBank/DDBJ databases">
        <authorList>
            <person name="Kadnikov V."/>
            <person name="Nazina T."/>
        </authorList>
    </citation>
    <scope>NUCLEOTIDE SEQUENCE [LARGE SCALE GENOMIC DNA]</scope>
    <source>
        <strain evidence="1 2">1017</strain>
    </source>
</reference>
<dbReference type="AlphaFoldDB" id="A0A1Q5SDP7"/>
<proteinExistence type="predicted"/>
<evidence type="ECO:0000313" key="1">
    <source>
        <dbReference type="EMBL" id="OKO86131.1"/>
    </source>
</evidence>
<protein>
    <submittedName>
        <fullName evidence="1">Uncharacterized protein</fullName>
    </submittedName>
</protein>
<comment type="caution">
    <text evidence="1">The sequence shown here is derived from an EMBL/GenBank/DDBJ whole genome shotgun (WGS) entry which is preliminary data.</text>
</comment>
<organism evidence="1 2">
    <name type="scientific">Geobacillus proteiniphilus</name>
    <dbReference type="NCBI Taxonomy" id="860353"/>
    <lineage>
        <taxon>Bacteria</taxon>
        <taxon>Bacillati</taxon>
        <taxon>Bacillota</taxon>
        <taxon>Bacilli</taxon>
        <taxon>Bacillales</taxon>
        <taxon>Anoxybacillaceae</taxon>
        <taxon>Geobacillus</taxon>
    </lineage>
</organism>
<reference evidence="2" key="2">
    <citation type="submission" date="2017-01" db="EMBL/GenBank/DDBJ databases">
        <title>Genome sequencing and annotation of Geobacillus sp. 1017, a Hydrocarbon-Oxidizing Thermophilic Bacterium Isolated from a Heavy Oil Reservoir (China).</title>
        <authorList>
            <person name="Kadnikov V.V."/>
            <person name="Mardanov A.V."/>
            <person name="Poltaraus A.B."/>
            <person name="Sokolova D.S."/>
            <person name="Semenova E.M."/>
            <person name="Ravin N.V."/>
            <person name="Tourova T.P."/>
            <person name="Nazina T.N."/>
        </authorList>
    </citation>
    <scope>NUCLEOTIDE SEQUENCE [LARGE SCALE GENOMIC DNA]</scope>
    <source>
        <strain evidence="2">1017</strain>
    </source>
</reference>
<gene>
    <name evidence="1" type="ORF">BRO54_3884</name>
</gene>
<dbReference type="EMBL" id="MQMG01000145">
    <property type="protein sequence ID" value="OKO86131.1"/>
    <property type="molecule type" value="Genomic_DNA"/>
</dbReference>
<sequence>MKSNRCASAAFLAKNMSCRKWCSEFLDESLSYNEQAVARRTFYPKK</sequence>
<accession>A0A1Q5SDP7</accession>
<evidence type="ECO:0000313" key="2">
    <source>
        <dbReference type="Proteomes" id="UP000186030"/>
    </source>
</evidence>
<name>A0A1Q5SDP7_9BACL</name>
<dbReference type="Proteomes" id="UP000186030">
    <property type="component" value="Unassembled WGS sequence"/>
</dbReference>